<dbReference type="EMBL" id="CP024793">
    <property type="protein sequence ID" value="AUB44873.1"/>
    <property type="molecule type" value="Genomic_DNA"/>
</dbReference>
<accession>A0A2K8TBB0</accession>
<reference evidence="1 2" key="1">
    <citation type="submission" date="2017-11" db="EMBL/GenBank/DDBJ databases">
        <title>Complete genome of a free-living desiccation-tolerant cyanobacterium and its photosynthetic adaptation to extreme terrestrial habitat.</title>
        <authorList>
            <person name="Shang J."/>
        </authorList>
    </citation>
    <scope>NUCLEOTIDE SEQUENCE [LARGE SCALE GENOMIC DNA]</scope>
    <source>
        <strain evidence="1 2">CCNUN1</strain>
        <plasmid evidence="2">pnfsy08</plasmid>
    </source>
</reference>
<dbReference type="Proteomes" id="UP000232003">
    <property type="component" value="Plasmid pNFSY08"/>
</dbReference>
<geneLocation type="plasmid" evidence="2">
    <name>pnfsy08</name>
</geneLocation>
<gene>
    <name evidence="1" type="ORF">COO91_11126</name>
</gene>
<dbReference type="AlphaFoldDB" id="A0A2K8TBB0"/>
<organism evidence="1 2">
    <name type="scientific">Nostoc flagelliforme CCNUN1</name>
    <dbReference type="NCBI Taxonomy" id="2038116"/>
    <lineage>
        <taxon>Bacteria</taxon>
        <taxon>Bacillati</taxon>
        <taxon>Cyanobacteriota</taxon>
        <taxon>Cyanophyceae</taxon>
        <taxon>Nostocales</taxon>
        <taxon>Nostocaceae</taxon>
        <taxon>Nostoc</taxon>
    </lineage>
</organism>
<proteinExistence type="predicted"/>
<name>A0A2K8TBB0_9NOSO</name>
<keyword evidence="1" id="KW-0614">Plasmid</keyword>
<evidence type="ECO:0000313" key="1">
    <source>
        <dbReference type="EMBL" id="AUB44873.1"/>
    </source>
</evidence>
<dbReference type="KEGG" id="nfl:COO91_11126"/>
<protein>
    <submittedName>
        <fullName evidence="1">Uncharacterized protein</fullName>
    </submittedName>
</protein>
<evidence type="ECO:0000313" key="2">
    <source>
        <dbReference type="Proteomes" id="UP000232003"/>
    </source>
</evidence>
<keyword evidence="2" id="KW-1185">Reference proteome</keyword>
<sequence length="44" mass="5325">MKLGRNARLRIRFIVDTFLKNQTTVQKTKEKFNLLQSQMRLFLV</sequence>